<accession>A0A0D2NCE7</accession>
<dbReference type="InterPro" id="IPR006620">
    <property type="entry name" value="Pro_4_hyd_alph"/>
</dbReference>
<dbReference type="AlphaFoldDB" id="A0A0D2NCE7"/>
<dbReference type="OrthoDB" id="69177at2759"/>
<evidence type="ECO:0000313" key="8">
    <source>
        <dbReference type="Proteomes" id="UP000054270"/>
    </source>
</evidence>
<dbReference type="PANTHER" id="PTHR10869:SF241">
    <property type="entry name" value="FE2OG DIOXYGENASE DOMAIN-CONTAINING PROTEIN"/>
    <property type="match status" value="1"/>
</dbReference>
<evidence type="ECO:0000259" key="6">
    <source>
        <dbReference type="PROSITE" id="PS51471"/>
    </source>
</evidence>
<reference evidence="8" key="1">
    <citation type="submission" date="2014-04" db="EMBL/GenBank/DDBJ databases">
        <title>Evolutionary Origins and Diversification of the Mycorrhizal Mutualists.</title>
        <authorList>
            <consortium name="DOE Joint Genome Institute"/>
            <consortium name="Mycorrhizal Genomics Consortium"/>
            <person name="Kohler A."/>
            <person name="Kuo A."/>
            <person name="Nagy L.G."/>
            <person name="Floudas D."/>
            <person name="Copeland A."/>
            <person name="Barry K.W."/>
            <person name="Cichocki N."/>
            <person name="Veneault-Fourrey C."/>
            <person name="LaButti K."/>
            <person name="Lindquist E.A."/>
            <person name="Lipzen A."/>
            <person name="Lundell T."/>
            <person name="Morin E."/>
            <person name="Murat C."/>
            <person name="Riley R."/>
            <person name="Ohm R."/>
            <person name="Sun H."/>
            <person name="Tunlid A."/>
            <person name="Henrissat B."/>
            <person name="Grigoriev I.V."/>
            <person name="Hibbett D.S."/>
            <person name="Martin F."/>
        </authorList>
    </citation>
    <scope>NUCLEOTIDE SEQUENCE [LARGE SCALE GENOMIC DNA]</scope>
    <source>
        <strain evidence="8">FD-334 SS-4</strain>
    </source>
</reference>
<keyword evidence="5" id="KW-0408">Iron</keyword>
<dbReference type="Pfam" id="PF13640">
    <property type="entry name" value="2OG-FeII_Oxy_3"/>
    <property type="match status" value="1"/>
</dbReference>
<feature type="domain" description="Fe2OG dioxygenase" evidence="6">
    <location>
        <begin position="135"/>
        <end position="236"/>
    </location>
</feature>
<dbReference type="SUPFAM" id="SSF51197">
    <property type="entry name" value="Clavaminate synthase-like"/>
    <property type="match status" value="1"/>
</dbReference>
<dbReference type="Proteomes" id="UP000054270">
    <property type="component" value="Unassembled WGS sequence"/>
</dbReference>
<name>A0A0D2NCE7_HYPSF</name>
<comment type="cofactor">
    <cofactor evidence="1">
        <name>L-ascorbate</name>
        <dbReference type="ChEBI" id="CHEBI:38290"/>
    </cofactor>
</comment>
<dbReference type="GO" id="GO:0031418">
    <property type="term" value="F:L-ascorbic acid binding"/>
    <property type="evidence" value="ECO:0007669"/>
    <property type="project" value="InterPro"/>
</dbReference>
<keyword evidence="3" id="KW-0223">Dioxygenase</keyword>
<dbReference type="Gene3D" id="2.60.120.620">
    <property type="entry name" value="q2cbj1_9rhob like domain"/>
    <property type="match status" value="1"/>
</dbReference>
<keyword evidence="8" id="KW-1185">Reference proteome</keyword>
<keyword evidence="2" id="KW-0479">Metal-binding</keyword>
<dbReference type="InterPro" id="IPR044862">
    <property type="entry name" value="Pro_4_hyd_alph_FE2OG_OXY"/>
</dbReference>
<dbReference type="InterPro" id="IPR005123">
    <property type="entry name" value="Oxoglu/Fe-dep_dioxygenase_dom"/>
</dbReference>
<keyword evidence="4" id="KW-0560">Oxidoreductase</keyword>
<proteinExistence type="predicted"/>
<dbReference type="SMART" id="SM00702">
    <property type="entry name" value="P4Hc"/>
    <property type="match status" value="1"/>
</dbReference>
<evidence type="ECO:0000256" key="3">
    <source>
        <dbReference type="ARBA" id="ARBA00022964"/>
    </source>
</evidence>
<evidence type="ECO:0000256" key="5">
    <source>
        <dbReference type="ARBA" id="ARBA00023004"/>
    </source>
</evidence>
<sequence length="249" mass="28164">MSDASSTDSKPAVIHAPIVDWSTTPLTAEYEGSYVKILDNVFTAEECAELIALAESDAKWEQAAVHYGLGPNDKYVDTKYRNSQRILRFDRPAADKLYQRLQPYVQELASINAGDKWTSIFGTPEFVEGVWECVGVNERLSFLKYGEGHFFGAHCDSLQTLPDGRKGRVTLQIYLGDDDVEGGATRIYGTKNRVFDVEPKKGRVLIFQHRHVYHSGEKVTKGFKYTLRSDFMFRNKINGKDIYDSDDAL</sequence>
<dbReference type="GO" id="GO:0004656">
    <property type="term" value="F:procollagen-proline 4-dioxygenase activity"/>
    <property type="evidence" value="ECO:0007669"/>
    <property type="project" value="TreeGrafter"/>
</dbReference>
<dbReference type="GO" id="GO:0005783">
    <property type="term" value="C:endoplasmic reticulum"/>
    <property type="evidence" value="ECO:0007669"/>
    <property type="project" value="TreeGrafter"/>
</dbReference>
<evidence type="ECO:0000256" key="2">
    <source>
        <dbReference type="ARBA" id="ARBA00022723"/>
    </source>
</evidence>
<dbReference type="OMA" id="AHEPVCH"/>
<gene>
    <name evidence="7" type="ORF">HYPSUDRAFT_147267</name>
</gene>
<organism evidence="7 8">
    <name type="scientific">Hypholoma sublateritium (strain FD-334 SS-4)</name>
    <dbReference type="NCBI Taxonomy" id="945553"/>
    <lineage>
        <taxon>Eukaryota</taxon>
        <taxon>Fungi</taxon>
        <taxon>Dikarya</taxon>
        <taxon>Basidiomycota</taxon>
        <taxon>Agaricomycotina</taxon>
        <taxon>Agaricomycetes</taxon>
        <taxon>Agaricomycetidae</taxon>
        <taxon>Agaricales</taxon>
        <taxon>Agaricineae</taxon>
        <taxon>Strophariaceae</taxon>
        <taxon>Hypholoma</taxon>
    </lineage>
</organism>
<dbReference type="PANTHER" id="PTHR10869">
    <property type="entry name" value="PROLYL 4-HYDROXYLASE ALPHA SUBUNIT"/>
    <property type="match status" value="1"/>
</dbReference>
<evidence type="ECO:0000256" key="4">
    <source>
        <dbReference type="ARBA" id="ARBA00023002"/>
    </source>
</evidence>
<dbReference type="STRING" id="945553.A0A0D2NCE7"/>
<evidence type="ECO:0000313" key="7">
    <source>
        <dbReference type="EMBL" id="KJA16774.1"/>
    </source>
</evidence>
<dbReference type="GO" id="GO:0005506">
    <property type="term" value="F:iron ion binding"/>
    <property type="evidence" value="ECO:0007669"/>
    <property type="project" value="InterPro"/>
</dbReference>
<evidence type="ECO:0000256" key="1">
    <source>
        <dbReference type="ARBA" id="ARBA00001961"/>
    </source>
</evidence>
<protein>
    <recommendedName>
        <fullName evidence="6">Fe2OG dioxygenase domain-containing protein</fullName>
    </recommendedName>
</protein>
<dbReference type="EMBL" id="KN817615">
    <property type="protein sequence ID" value="KJA16774.1"/>
    <property type="molecule type" value="Genomic_DNA"/>
</dbReference>
<dbReference type="PROSITE" id="PS51471">
    <property type="entry name" value="FE2OG_OXY"/>
    <property type="match status" value="1"/>
</dbReference>
<dbReference type="InterPro" id="IPR045054">
    <property type="entry name" value="P4HA-like"/>
</dbReference>